<feature type="region of interest" description="Disordered" evidence="1">
    <location>
        <begin position="247"/>
        <end position="270"/>
    </location>
</feature>
<dbReference type="AlphaFoldDB" id="A0A7J0DB51"/>
<dbReference type="InterPro" id="IPR021109">
    <property type="entry name" value="Peptidase_aspartic_dom_sf"/>
</dbReference>
<feature type="region of interest" description="Disordered" evidence="1">
    <location>
        <begin position="362"/>
        <end position="382"/>
    </location>
</feature>
<evidence type="ECO:0000256" key="1">
    <source>
        <dbReference type="SAM" id="MobiDB-lite"/>
    </source>
</evidence>
<reference evidence="3" key="1">
    <citation type="submission" date="2019-07" db="EMBL/GenBank/DDBJ databases">
        <title>De Novo Assembly of kiwifruit Actinidia rufa.</title>
        <authorList>
            <person name="Sugita-Konishi S."/>
            <person name="Sato K."/>
            <person name="Mori E."/>
            <person name="Abe Y."/>
            <person name="Kisaki G."/>
            <person name="Hamano K."/>
            <person name="Suezawa K."/>
            <person name="Otani M."/>
            <person name="Fukuda T."/>
            <person name="Manabe T."/>
            <person name="Gomi K."/>
            <person name="Tabuchi M."/>
            <person name="Akimitsu K."/>
            <person name="Kataoka I."/>
        </authorList>
    </citation>
    <scope>NUCLEOTIDE SEQUENCE [LARGE SCALE GENOMIC DNA]</scope>
    <source>
        <strain evidence="3">cv. Fuchu</strain>
    </source>
</reference>
<proteinExistence type="predicted"/>
<dbReference type="SUPFAM" id="SSF50630">
    <property type="entry name" value="Acid proteases"/>
    <property type="match status" value="1"/>
</dbReference>
<protein>
    <recommendedName>
        <fullName evidence="4">Retrotransposon gag domain-containing protein</fullName>
    </recommendedName>
</protein>
<organism evidence="2 3">
    <name type="scientific">Actinidia rufa</name>
    <dbReference type="NCBI Taxonomy" id="165716"/>
    <lineage>
        <taxon>Eukaryota</taxon>
        <taxon>Viridiplantae</taxon>
        <taxon>Streptophyta</taxon>
        <taxon>Embryophyta</taxon>
        <taxon>Tracheophyta</taxon>
        <taxon>Spermatophyta</taxon>
        <taxon>Magnoliopsida</taxon>
        <taxon>eudicotyledons</taxon>
        <taxon>Gunneridae</taxon>
        <taxon>Pentapetalae</taxon>
        <taxon>asterids</taxon>
        <taxon>Ericales</taxon>
        <taxon>Actinidiaceae</taxon>
        <taxon>Actinidia</taxon>
    </lineage>
</organism>
<evidence type="ECO:0000313" key="3">
    <source>
        <dbReference type="Proteomes" id="UP000585474"/>
    </source>
</evidence>
<feature type="compositionally biased region" description="Polar residues" evidence="1">
    <location>
        <begin position="259"/>
        <end position="270"/>
    </location>
</feature>
<evidence type="ECO:0000313" key="2">
    <source>
        <dbReference type="EMBL" id="GFS31419.1"/>
    </source>
</evidence>
<dbReference type="CDD" id="cd00303">
    <property type="entry name" value="retropepsin_like"/>
    <property type="match status" value="1"/>
</dbReference>
<dbReference type="OrthoDB" id="1001782at2759"/>
<comment type="caution">
    <text evidence="2">The sequence shown here is derived from an EMBL/GenBank/DDBJ whole genome shotgun (WGS) entry which is preliminary data.</text>
</comment>
<dbReference type="EMBL" id="BJWL01000144">
    <property type="protein sequence ID" value="GFS31419.1"/>
    <property type="molecule type" value="Genomic_DNA"/>
</dbReference>
<dbReference type="Proteomes" id="UP000585474">
    <property type="component" value="Unassembled WGS sequence"/>
</dbReference>
<name>A0A7J0DB51_9ERIC</name>
<dbReference type="Gene3D" id="2.40.70.10">
    <property type="entry name" value="Acid Proteases"/>
    <property type="match status" value="1"/>
</dbReference>
<gene>
    <name evidence="2" type="ORF">Acr_00g0017210</name>
</gene>
<dbReference type="PANTHER" id="PTHR33067:SF32">
    <property type="entry name" value="ASPARTIC PEPTIDASE DDI1-TYPE DOMAIN-CONTAINING PROTEIN"/>
    <property type="match status" value="1"/>
</dbReference>
<dbReference type="PANTHER" id="PTHR33067">
    <property type="entry name" value="RNA-DIRECTED DNA POLYMERASE-RELATED"/>
    <property type="match status" value="1"/>
</dbReference>
<evidence type="ECO:0008006" key="4">
    <source>
        <dbReference type="Google" id="ProtNLM"/>
    </source>
</evidence>
<accession>A0A7J0DB51</accession>
<sequence>MSGWVRDSSSRLVRVIIEDPPPLLLEYEPVAQNNTNEQANMNPNNHNNMNNQENVQAGGRTMMDYLCPNTMARESPIHVPVQAYGFEIKPAMLGRPGESFHKVWERFNECVNAVPHHGFTVSQLVSSFYEGLTSEQRQFVEALSNGRFLSKTPGEAWDYFDELAANNQTWEMAGTTEPTRAIGKYILHDVGDDDVRTQLAKLTRQLEMLTTKKVHEVSTKESHTQALNDIRSHLSKLTTSMGVAQNERGKFPSQPQPNPQGQHSVGSSNEGHMEHLKAVTTLRSGREVDKTIYPKVTNTTGLRTAPIPSYGERPNVSVEKFEEERNVEKDESVENDQIGGKAYEGVGVRNNREGKNVVKESVETPTSAYHPPAPFPQRLRAPKKPNHNAEIYKLFEQVKINIPLLDAVKQIPAYAKFLKDLCTVKRTLNVKDKAFLMEQVSSIIQAKTAPKYKDPGCPTVSIVIGATTIEHALLDLGASVNLLPYTVYKKLGLGELKPTSVTLQLADRSVRIPRGIIEDVLVQVDKFYFPADFIVLDTQPVLDPDAQIPVILGRPFLATSDAIIQCRNGRVKFSFGNMTCDLKIFDVARQVGDEGSVHEVNYIDTIVQHHIDTKLLSDPSLDMLS</sequence>
<keyword evidence="3" id="KW-1185">Reference proteome</keyword>